<name>A0ABR0IUW9_9EURO</name>
<dbReference type="PANTHER" id="PTHR30618:SF2">
    <property type="entry name" value="ALLANTOIN PERMEASE-RELATED"/>
    <property type="match status" value="1"/>
</dbReference>
<keyword evidence="4 6" id="KW-1133">Transmembrane helix</keyword>
<evidence type="ECO:0000256" key="6">
    <source>
        <dbReference type="SAM" id="Phobius"/>
    </source>
</evidence>
<feature type="transmembrane region" description="Helical" evidence="6">
    <location>
        <begin position="97"/>
        <end position="120"/>
    </location>
</feature>
<comment type="similarity">
    <text evidence="2">Belongs to the purine-cytosine permease (2.A.39) family.</text>
</comment>
<feature type="transmembrane region" description="Helical" evidence="6">
    <location>
        <begin position="294"/>
        <end position="315"/>
    </location>
</feature>
<dbReference type="Gene3D" id="1.10.4160.10">
    <property type="entry name" value="Hydantoin permease"/>
    <property type="match status" value="1"/>
</dbReference>
<dbReference type="EMBL" id="JAVRRF010000064">
    <property type="protein sequence ID" value="KAK5048138.1"/>
    <property type="molecule type" value="Genomic_DNA"/>
</dbReference>
<protein>
    <submittedName>
        <fullName evidence="7">Allantoin permease</fullName>
    </submittedName>
</protein>
<sequence length="398" mass="44513">MAEKLRWRQTAEKCKIKHQFGDGQNAEQSKYLWSPDLAPVEPAQRTWIWYNFMNLWISGNLHQTAFKALRELPLTRLFHSLIQCQHMAARWELRGQWIGLVAGMALHLGRYTLTGIFVSLGGRMGAMYHIPFPVAIRSSFGVYGAIWPVLNRIVLAIIWYAVQSWIGGQHLYTIKAVTAPVGGIASAVWVAVIAGNGAGPVRSQSSSLKGSTLTWTLIQAIISFLDNFSTFILNDSDFTRFAKTHPMRYGRSWSQFLSPSLSLRSSAWLSRAAVLHCMAHHFEILLMSWSRAGLIFNLVGVAGAMGATIPIGAWYLYQFNFLTGVFVNGGVYYLMCAFGPFKIRCNESWNETGDAELTSSIMIHGVDPHVHDEEESVQAISVDVTEDDMRPVAQTVKH</sequence>
<feature type="transmembrane region" description="Helical" evidence="6">
    <location>
        <begin position="140"/>
        <end position="162"/>
    </location>
</feature>
<evidence type="ECO:0000256" key="2">
    <source>
        <dbReference type="ARBA" id="ARBA00008974"/>
    </source>
</evidence>
<dbReference type="InterPro" id="IPR045225">
    <property type="entry name" value="Uracil/uridine/allantoin_perm"/>
</dbReference>
<gene>
    <name evidence="7" type="primary">DAL4</name>
    <name evidence="7" type="ORF">LTR69_011424</name>
</gene>
<evidence type="ECO:0000256" key="5">
    <source>
        <dbReference type="ARBA" id="ARBA00023136"/>
    </source>
</evidence>
<comment type="caution">
    <text evidence="7">The sequence shown here is derived from an EMBL/GenBank/DDBJ whole genome shotgun (WGS) entry which is preliminary data.</text>
</comment>
<comment type="subcellular location">
    <subcellularLocation>
        <location evidence="1">Membrane</location>
        <topology evidence="1">Multi-pass membrane protein</topology>
    </subcellularLocation>
</comment>
<feature type="transmembrane region" description="Helical" evidence="6">
    <location>
        <begin position="174"/>
        <end position="193"/>
    </location>
</feature>
<dbReference type="PANTHER" id="PTHR30618">
    <property type="entry name" value="NCS1 FAMILY PURINE/PYRIMIDINE TRANSPORTER"/>
    <property type="match status" value="1"/>
</dbReference>
<dbReference type="Proteomes" id="UP001345691">
    <property type="component" value="Unassembled WGS sequence"/>
</dbReference>
<keyword evidence="8" id="KW-1185">Reference proteome</keyword>
<keyword evidence="3 6" id="KW-0812">Transmembrane</keyword>
<keyword evidence="5 6" id="KW-0472">Membrane</keyword>
<evidence type="ECO:0000256" key="4">
    <source>
        <dbReference type="ARBA" id="ARBA00022989"/>
    </source>
</evidence>
<evidence type="ECO:0000256" key="1">
    <source>
        <dbReference type="ARBA" id="ARBA00004141"/>
    </source>
</evidence>
<proteinExistence type="inferred from homology"/>
<feature type="transmembrane region" description="Helical" evidence="6">
    <location>
        <begin position="321"/>
        <end position="341"/>
    </location>
</feature>
<evidence type="ECO:0000256" key="3">
    <source>
        <dbReference type="ARBA" id="ARBA00022692"/>
    </source>
</evidence>
<evidence type="ECO:0000313" key="8">
    <source>
        <dbReference type="Proteomes" id="UP001345691"/>
    </source>
</evidence>
<organism evidence="7 8">
    <name type="scientific">Exophiala sideris</name>
    <dbReference type="NCBI Taxonomy" id="1016849"/>
    <lineage>
        <taxon>Eukaryota</taxon>
        <taxon>Fungi</taxon>
        <taxon>Dikarya</taxon>
        <taxon>Ascomycota</taxon>
        <taxon>Pezizomycotina</taxon>
        <taxon>Eurotiomycetes</taxon>
        <taxon>Chaetothyriomycetidae</taxon>
        <taxon>Chaetothyriales</taxon>
        <taxon>Herpotrichiellaceae</taxon>
        <taxon>Exophiala</taxon>
    </lineage>
</organism>
<reference evidence="7 8" key="1">
    <citation type="submission" date="2023-08" db="EMBL/GenBank/DDBJ databases">
        <title>Black Yeasts Isolated from many extreme environments.</title>
        <authorList>
            <person name="Coleine C."/>
            <person name="Stajich J.E."/>
            <person name="Selbmann L."/>
        </authorList>
    </citation>
    <scope>NUCLEOTIDE SEQUENCE [LARGE SCALE GENOMIC DNA]</scope>
    <source>
        <strain evidence="7 8">CCFEE 6328</strain>
    </source>
</reference>
<feature type="transmembrane region" description="Helical" evidence="6">
    <location>
        <begin position="213"/>
        <end position="233"/>
    </location>
</feature>
<dbReference type="InterPro" id="IPR001248">
    <property type="entry name" value="Pur-cyt_permease"/>
</dbReference>
<dbReference type="Pfam" id="PF02133">
    <property type="entry name" value="Transp_cyt_pur"/>
    <property type="match status" value="1"/>
</dbReference>
<evidence type="ECO:0000313" key="7">
    <source>
        <dbReference type="EMBL" id="KAK5048138.1"/>
    </source>
</evidence>
<accession>A0ABR0IUW9</accession>